<evidence type="ECO:0008006" key="3">
    <source>
        <dbReference type="Google" id="ProtNLM"/>
    </source>
</evidence>
<dbReference type="EMBL" id="CDMC01000005">
    <property type="protein sequence ID" value="CEL05514.1"/>
    <property type="molecule type" value="Genomic_DNA"/>
</dbReference>
<keyword evidence="2" id="KW-1185">Reference proteome</keyword>
<dbReference type="STRING" id="454130.A0A0U5C977"/>
<dbReference type="AlphaFoldDB" id="A0A0U5C977"/>
<organism evidence="1 2">
    <name type="scientific">Aspergillus calidoustus</name>
    <dbReference type="NCBI Taxonomy" id="454130"/>
    <lineage>
        <taxon>Eukaryota</taxon>
        <taxon>Fungi</taxon>
        <taxon>Dikarya</taxon>
        <taxon>Ascomycota</taxon>
        <taxon>Pezizomycotina</taxon>
        <taxon>Eurotiomycetes</taxon>
        <taxon>Eurotiomycetidae</taxon>
        <taxon>Eurotiales</taxon>
        <taxon>Aspergillaceae</taxon>
        <taxon>Aspergillus</taxon>
        <taxon>Aspergillus subgen. Nidulantes</taxon>
    </lineage>
</organism>
<gene>
    <name evidence="1" type="ORF">ASPCAL06632</name>
</gene>
<dbReference type="OrthoDB" id="20727at2759"/>
<name>A0A0U5C977_ASPCI</name>
<accession>A0A0U5C977</accession>
<sequence>MKRRRPCPTNFTIGWIRPLALEYTAAKHVIDEEYDDSDSEYTTGRIHNYERNYAYLLKEDINADLQTGISKERCGHPFHVAVLSGNAKVARMLLRYDAALSDPSDELIGG</sequence>
<protein>
    <recommendedName>
        <fullName evidence="3">Ankyrin repeat protein</fullName>
    </recommendedName>
</protein>
<evidence type="ECO:0000313" key="1">
    <source>
        <dbReference type="EMBL" id="CEL05514.1"/>
    </source>
</evidence>
<evidence type="ECO:0000313" key="2">
    <source>
        <dbReference type="Proteomes" id="UP000054771"/>
    </source>
</evidence>
<reference evidence="2" key="1">
    <citation type="journal article" date="2016" name="Genome Announc.">
        <title>Draft genome sequences of fungus Aspergillus calidoustus.</title>
        <authorList>
            <person name="Horn F."/>
            <person name="Linde J."/>
            <person name="Mattern D.J."/>
            <person name="Walther G."/>
            <person name="Guthke R."/>
            <person name="Scherlach K."/>
            <person name="Martin K."/>
            <person name="Brakhage A.A."/>
            <person name="Petzke L."/>
            <person name="Valiante V."/>
        </authorList>
    </citation>
    <scope>NUCLEOTIDE SEQUENCE [LARGE SCALE GENOMIC DNA]</scope>
    <source>
        <strain evidence="2">SF006504</strain>
    </source>
</reference>
<proteinExistence type="predicted"/>
<dbReference type="Proteomes" id="UP000054771">
    <property type="component" value="Unassembled WGS sequence"/>
</dbReference>